<keyword evidence="4 7" id="KW-0645">Protease</keyword>
<dbReference type="Pfam" id="PF03572">
    <property type="entry name" value="Peptidase_S41"/>
    <property type="match status" value="1"/>
</dbReference>
<keyword evidence="5 7" id="KW-0378">Hydrolase</keyword>
<dbReference type="Gene3D" id="2.120.10.30">
    <property type="entry name" value="TolB, C-terminal domain"/>
    <property type="match status" value="2"/>
</dbReference>
<dbReference type="Proteomes" id="UP000008461">
    <property type="component" value="Chromosome"/>
</dbReference>
<dbReference type="InterPro" id="IPR028204">
    <property type="entry name" value="Tricorn_C1"/>
</dbReference>
<dbReference type="InterPro" id="IPR029414">
    <property type="entry name" value="Tricorn_PDZ"/>
</dbReference>
<keyword evidence="6 7" id="KW-0720">Serine protease</keyword>
<dbReference type="Pfam" id="PF14684">
    <property type="entry name" value="Tricorn_C1"/>
    <property type="match status" value="1"/>
</dbReference>
<evidence type="ECO:0000256" key="6">
    <source>
        <dbReference type="ARBA" id="ARBA00022825"/>
    </source>
</evidence>
<dbReference type="SUPFAM" id="SSF50156">
    <property type="entry name" value="PDZ domain-like"/>
    <property type="match status" value="1"/>
</dbReference>
<evidence type="ECO:0000256" key="7">
    <source>
        <dbReference type="PIRNR" id="PIRNR036421"/>
    </source>
</evidence>
<dbReference type="KEGG" id="hhy:Halhy_0804"/>
<dbReference type="InterPro" id="IPR029045">
    <property type="entry name" value="ClpP/crotonase-like_dom_sf"/>
</dbReference>
<dbReference type="InterPro" id="IPR012393">
    <property type="entry name" value="Tricorn_protease"/>
</dbReference>
<dbReference type="SUPFAM" id="SSF69304">
    <property type="entry name" value="Tricorn protease N-terminal domain"/>
    <property type="match status" value="1"/>
</dbReference>
<evidence type="ECO:0000256" key="5">
    <source>
        <dbReference type="ARBA" id="ARBA00022801"/>
    </source>
</evidence>
<dbReference type="EMBL" id="CP002691">
    <property type="protein sequence ID" value="AEE48711.1"/>
    <property type="molecule type" value="Genomic_DNA"/>
</dbReference>
<dbReference type="Pfam" id="PF26549">
    <property type="entry name" value="Tricorn_N"/>
    <property type="match status" value="1"/>
</dbReference>
<evidence type="ECO:0000256" key="8">
    <source>
        <dbReference type="PIRSR" id="PIRSR036421-1"/>
    </source>
</evidence>
<dbReference type="GO" id="GO:0005737">
    <property type="term" value="C:cytoplasm"/>
    <property type="evidence" value="ECO:0007669"/>
    <property type="project" value="UniProtKB-SubCell"/>
</dbReference>
<dbReference type="Gene3D" id="2.30.42.10">
    <property type="match status" value="1"/>
</dbReference>
<dbReference type="SMART" id="SM00228">
    <property type="entry name" value="PDZ"/>
    <property type="match status" value="1"/>
</dbReference>
<dbReference type="STRING" id="760192.Halhy_0804"/>
<reference evidence="12 13" key="1">
    <citation type="journal article" date="2011" name="Stand. Genomic Sci.">
        <title>Complete genome sequence of Haliscomenobacter hydrossis type strain (O).</title>
        <authorList>
            <consortium name="US DOE Joint Genome Institute (JGI-PGF)"/>
            <person name="Daligault H."/>
            <person name="Lapidus A."/>
            <person name="Zeytun A."/>
            <person name="Nolan M."/>
            <person name="Lucas S."/>
            <person name="Del Rio T.G."/>
            <person name="Tice H."/>
            <person name="Cheng J.F."/>
            <person name="Tapia R."/>
            <person name="Han C."/>
            <person name="Goodwin L."/>
            <person name="Pitluck S."/>
            <person name="Liolios K."/>
            <person name="Pagani I."/>
            <person name="Ivanova N."/>
            <person name="Huntemann M."/>
            <person name="Mavromatis K."/>
            <person name="Mikhailova N."/>
            <person name="Pati A."/>
            <person name="Chen A."/>
            <person name="Palaniappan K."/>
            <person name="Land M."/>
            <person name="Hauser L."/>
            <person name="Brambilla E.M."/>
            <person name="Rohde M."/>
            <person name="Verbarg S."/>
            <person name="Goker M."/>
            <person name="Bristow J."/>
            <person name="Eisen J.A."/>
            <person name="Markowitz V."/>
            <person name="Hugenholtz P."/>
            <person name="Kyrpides N.C."/>
            <person name="Klenk H.P."/>
            <person name="Woyke T."/>
        </authorList>
    </citation>
    <scope>NUCLEOTIDE SEQUENCE [LARGE SCALE GENOMIC DNA]</scope>
    <source>
        <strain evidence="13">ATCC 27775 / DSM 1100 / LMG 10767 / O</strain>
    </source>
</reference>
<dbReference type="SMART" id="SM00245">
    <property type="entry name" value="TSPc"/>
    <property type="match status" value="1"/>
</dbReference>
<dbReference type="SUPFAM" id="SSF52096">
    <property type="entry name" value="ClpP/crotonase"/>
    <property type="match status" value="1"/>
</dbReference>
<evidence type="ECO:0000259" key="11">
    <source>
        <dbReference type="PROSITE" id="PS50106"/>
    </source>
</evidence>
<evidence type="ECO:0000256" key="9">
    <source>
        <dbReference type="SAM" id="MobiDB-lite"/>
    </source>
</evidence>
<evidence type="ECO:0000256" key="1">
    <source>
        <dbReference type="ARBA" id="ARBA00004496"/>
    </source>
</evidence>
<dbReference type="Pfam" id="PF14685">
    <property type="entry name" value="PDZ_Tricorn"/>
    <property type="match status" value="1"/>
</dbReference>
<evidence type="ECO:0000256" key="4">
    <source>
        <dbReference type="ARBA" id="ARBA00022670"/>
    </source>
</evidence>
<sequence>MHKLGTMLALALCSLALNGQSNLLLRHPAINNDGSQIAFSFQGDIWTVASSGGKATRLTIHEAYEGNPMYSPDGKKIAFSGARYGNNDVFVMPAEGGSPKRLTYHSAGDNVAGWASNSQIVFSTNREFRQIGGHPEIYGINASGGTESRLLDIEAYDPSYSPDGRFIALVRGSINPVFREDYKGSANREIWIYDTRNKKYNKLPLFNTNDILPRWGNNRTLYFLSSEAGTYNLYRINLNENGQAQGGPEKLTTFKDEAIRHFSISSDGSTIVFEKDMNLYLLKAGKGAGTKINVQISADDRFDPEELKTLSTGGSELAISPNGKLMAYSIRGEVFIKEADKEKNRSVNVSDHPNRDMNPTWLSDTSLVFCSDRADGNFEFYMLRSADRSEPNPFKSLKHELIRLTQTKEDESSPVVSSDGKKIAYSRGRGDLIVADIASDGKLSNEKVLVDGWAGANGVSWSPDNKWLAYSMTDLYFNNEVFIHAADNSKPAVNVTMHPRTDGQPFWSADGSKLGFISERNNNRNADVWFVWLKKEDWEKVSQDWLEKDGPAEGAAAPGGARANAKAEPKPVQIDFADIHERVVQVTSFAGDEGNVTISKDGQTFFYTGNSSTARGRDLYSIKWDGKDLKEITRGGSNPFGLQMDREGKYIYYTRQGGFSRIDVKSSAPEGLPYAAKMKVDYPAERLQIFEEAWRTIRDGFYDPQMHGYDWTALGQKYRERCVNASTNNDFRDMFNYLLGEINASHMALTAPDRAETQQEATGMLGAELMPTSAGMRVNHVIPESPAAKTGSQLREGDVITAVNGETVNETSNFYESLNGQVNEKVLLNVRGSDGQNREVIIRPTASLAQNLYDEWVDNRKKLVDEWSKGRLGYIHIRSMDFPSFEETEREFTAAGYGKDGLVIDVRFNGGGSTADYLMTVLNYKQHAYTVPRGASEDLEKDKNKFRDYYPTGERLVFSAWMKPSVALCNEGSYSNAEIFSHAYKTLGIGKLVGQTTNGSVISTGGRGLIDGSFVRLPFRGWFTKATDKNQELGPAVPDIIVDNSLDYTAKGTDEQLKAAVEALLKDLK</sequence>
<evidence type="ECO:0000256" key="2">
    <source>
        <dbReference type="ARBA" id="ARBA00008524"/>
    </source>
</evidence>
<name>F4L3V7_HALH1</name>
<dbReference type="OrthoDB" id="9815657at2"/>
<dbReference type="InterPro" id="IPR001478">
    <property type="entry name" value="PDZ"/>
</dbReference>
<evidence type="ECO:0000256" key="3">
    <source>
        <dbReference type="ARBA" id="ARBA00022490"/>
    </source>
</evidence>
<dbReference type="EC" id="3.4.21.-" evidence="7"/>
<dbReference type="Pfam" id="PF26550">
    <property type="entry name" value="Tricorn_2nd"/>
    <property type="match status" value="1"/>
</dbReference>
<dbReference type="Gene3D" id="2.120.10.60">
    <property type="entry name" value="Tricorn protease N-terminal domain"/>
    <property type="match status" value="1"/>
</dbReference>
<dbReference type="PANTHER" id="PTHR43253">
    <property type="entry name" value="TRICORN PROTEASE HOMOLOG 2-RELATED"/>
    <property type="match status" value="1"/>
</dbReference>
<dbReference type="AlphaFoldDB" id="F4L3V7"/>
<dbReference type="GO" id="GO:0006508">
    <property type="term" value="P:proteolysis"/>
    <property type="evidence" value="ECO:0007669"/>
    <property type="project" value="UniProtKB-UniRule"/>
</dbReference>
<feature type="active site" description="Charge relay system" evidence="8">
    <location>
        <position position="1032"/>
    </location>
</feature>
<dbReference type="RefSeq" id="WP_013763275.1">
    <property type="nucleotide sequence ID" value="NC_015510.1"/>
</dbReference>
<feature type="domain" description="PDZ" evidence="11">
    <location>
        <begin position="754"/>
        <end position="845"/>
    </location>
</feature>
<evidence type="ECO:0000313" key="13">
    <source>
        <dbReference type="Proteomes" id="UP000008461"/>
    </source>
</evidence>
<dbReference type="InterPro" id="IPR005151">
    <property type="entry name" value="Tail-specific_protease"/>
</dbReference>
<dbReference type="PROSITE" id="PS50106">
    <property type="entry name" value="PDZ"/>
    <property type="match status" value="1"/>
</dbReference>
<organism evidence="12 13">
    <name type="scientific">Haliscomenobacter hydrossis (strain ATCC 27775 / DSM 1100 / LMG 10767 / O)</name>
    <dbReference type="NCBI Taxonomy" id="760192"/>
    <lineage>
        <taxon>Bacteria</taxon>
        <taxon>Pseudomonadati</taxon>
        <taxon>Bacteroidota</taxon>
        <taxon>Saprospiria</taxon>
        <taxon>Saprospirales</taxon>
        <taxon>Haliscomenobacteraceae</taxon>
        <taxon>Haliscomenobacter</taxon>
    </lineage>
</organism>
<gene>
    <name evidence="12" type="ordered locus">Halhy_0804</name>
</gene>
<feature type="region of interest" description="Disordered" evidence="9">
    <location>
        <begin position="549"/>
        <end position="569"/>
    </location>
</feature>
<dbReference type="CDD" id="cd07562">
    <property type="entry name" value="Peptidase_S41_TRI"/>
    <property type="match status" value="1"/>
</dbReference>
<evidence type="ECO:0000256" key="10">
    <source>
        <dbReference type="SAM" id="SignalP"/>
    </source>
</evidence>
<dbReference type="PIRSF" id="PIRSF036421">
    <property type="entry name" value="Tricorn_protease"/>
    <property type="match status" value="1"/>
</dbReference>
<proteinExistence type="inferred from homology"/>
<keyword evidence="13" id="KW-1185">Reference proteome</keyword>
<feature type="signal peptide" evidence="10">
    <location>
        <begin position="1"/>
        <end position="19"/>
    </location>
</feature>
<dbReference type="Gene3D" id="3.90.226.10">
    <property type="entry name" value="2-enoyl-CoA Hydratase, Chain A, domain 1"/>
    <property type="match status" value="1"/>
</dbReference>
<dbReference type="SUPFAM" id="SSF82171">
    <property type="entry name" value="DPP6 N-terminal domain-like"/>
    <property type="match status" value="1"/>
</dbReference>
<dbReference type="HOGENOM" id="CLU_005503_0_0_10"/>
<reference key="2">
    <citation type="submission" date="2011-04" db="EMBL/GenBank/DDBJ databases">
        <title>Complete sequence of chromosome of Haliscomenobacter hydrossis DSM 1100.</title>
        <authorList>
            <consortium name="US DOE Joint Genome Institute (JGI-PGF)"/>
            <person name="Lucas S."/>
            <person name="Han J."/>
            <person name="Lapidus A."/>
            <person name="Bruce D."/>
            <person name="Goodwin L."/>
            <person name="Pitluck S."/>
            <person name="Peters L."/>
            <person name="Kyrpides N."/>
            <person name="Mavromatis K."/>
            <person name="Ivanova N."/>
            <person name="Ovchinnikova G."/>
            <person name="Pagani I."/>
            <person name="Daligault H."/>
            <person name="Detter J.C."/>
            <person name="Han C."/>
            <person name="Land M."/>
            <person name="Hauser L."/>
            <person name="Markowitz V."/>
            <person name="Cheng J.-F."/>
            <person name="Hugenholtz P."/>
            <person name="Woyke T."/>
            <person name="Wu D."/>
            <person name="Verbarg S."/>
            <person name="Frueling A."/>
            <person name="Brambilla E."/>
            <person name="Klenk H.-P."/>
            <person name="Eisen J.A."/>
        </authorList>
    </citation>
    <scope>NUCLEOTIDE SEQUENCE</scope>
    <source>
        <strain>DSM 1100</strain>
    </source>
</reference>
<feature type="chain" id="PRO_5003317519" description="Tricorn protease homolog" evidence="10">
    <location>
        <begin position="20"/>
        <end position="1069"/>
    </location>
</feature>
<comment type="similarity">
    <text evidence="2 7">Belongs to the peptidase S41B family.</text>
</comment>
<dbReference type="eggNOG" id="COG0793">
    <property type="taxonomic scope" value="Bacteria"/>
</dbReference>
<comment type="function">
    <text evidence="7">Degrades oligopeptides.</text>
</comment>
<dbReference type="eggNOG" id="COG4946">
    <property type="taxonomic scope" value="Bacteria"/>
</dbReference>
<dbReference type="InterPro" id="IPR036034">
    <property type="entry name" value="PDZ_sf"/>
</dbReference>
<dbReference type="GO" id="GO:0008236">
    <property type="term" value="F:serine-type peptidase activity"/>
    <property type="evidence" value="ECO:0007669"/>
    <property type="project" value="UniProtKB-UniRule"/>
</dbReference>
<dbReference type="PANTHER" id="PTHR43253:SF1">
    <property type="entry name" value="TRICORN PROTEASE HOMOLOG 2-RELATED"/>
    <property type="match status" value="1"/>
</dbReference>
<protein>
    <recommendedName>
        <fullName evidence="7">Tricorn protease homolog</fullName>
        <ecNumber evidence="7">3.4.21.-</ecNumber>
    </recommendedName>
</protein>
<keyword evidence="3 7" id="KW-0963">Cytoplasm</keyword>
<dbReference type="InterPro" id="IPR011042">
    <property type="entry name" value="6-blade_b-propeller_TolB-like"/>
</dbReference>
<feature type="active site" description="Nucleophile" evidence="8">
    <location>
        <position position="975"/>
    </location>
</feature>
<accession>F4L3V7</accession>
<comment type="subcellular location">
    <subcellularLocation>
        <location evidence="1 7">Cytoplasm</location>
    </subcellularLocation>
</comment>
<feature type="compositionally biased region" description="Low complexity" evidence="9">
    <location>
        <begin position="552"/>
        <end position="566"/>
    </location>
</feature>
<feature type="active site" description="Charge relay system" evidence="8">
    <location>
        <position position="746"/>
    </location>
</feature>
<keyword evidence="10" id="KW-0732">Signal</keyword>
<evidence type="ECO:0000313" key="12">
    <source>
        <dbReference type="EMBL" id="AEE48711.1"/>
    </source>
</evidence>
<dbReference type="Gene3D" id="3.30.750.44">
    <property type="match status" value="1"/>
</dbReference>